<dbReference type="InterPro" id="IPR040072">
    <property type="entry name" value="Methyltransferase_A"/>
</dbReference>
<keyword evidence="7" id="KW-0949">S-adenosyl-L-methionine</keyword>
<proteinExistence type="predicted"/>
<dbReference type="PROSITE" id="PS51918">
    <property type="entry name" value="RADICAL_SAM"/>
    <property type="match status" value="1"/>
</dbReference>
<dbReference type="GO" id="GO:0008173">
    <property type="term" value="F:RNA methyltransferase activity"/>
    <property type="evidence" value="ECO:0007669"/>
    <property type="project" value="InterPro"/>
</dbReference>
<keyword evidence="4" id="KW-0963">Cytoplasm</keyword>
<evidence type="ECO:0000313" key="12">
    <source>
        <dbReference type="EMBL" id="VAW02956.1"/>
    </source>
</evidence>
<dbReference type="PANTHER" id="PTHR30544">
    <property type="entry name" value="23S RRNA METHYLTRANSFERASE"/>
    <property type="match status" value="1"/>
</dbReference>
<dbReference type="SFLD" id="SFLDS00029">
    <property type="entry name" value="Radical_SAM"/>
    <property type="match status" value="1"/>
</dbReference>
<comment type="subcellular location">
    <subcellularLocation>
        <location evidence="2">Cytoplasm</location>
    </subcellularLocation>
</comment>
<dbReference type="PANTHER" id="PTHR30544:SF5">
    <property type="entry name" value="RADICAL SAM CORE DOMAIN-CONTAINING PROTEIN"/>
    <property type="match status" value="1"/>
</dbReference>
<keyword evidence="8" id="KW-0479">Metal-binding</keyword>
<sequence>MLYLTEPEQLGELLPNEPRYRTDQLRDWLYRTPVLSAQDMSNLPKPLRDHIEPDLWPFTVDIEQSADSGQTVKWLFRCTDGSPIESVLMGYANRTTLCISSQVGCAMGCTFCATGQFGFDRHLDAGEIVAQVTYANAYLAATPMPHSPERVTNIVFMGMGEPLANYAHTIESIRRMIDVMGMSARSITVSTVGFVPGMRKLINEPWPLNLAVSLHSTVPSERSKLVPINDRYPIDDVIAAAEAYYVAKGRRISLEWTLISGENDSDTEAVGLARIARKIKAHVNVIALNPTPLSTDRPPDHDHVRRFIGTLKREGANVTL</sequence>
<feature type="domain" description="Radical SAM core" evidence="11">
    <location>
        <begin position="91"/>
        <end position="320"/>
    </location>
</feature>
<dbReference type="CDD" id="cd01335">
    <property type="entry name" value="Radical_SAM"/>
    <property type="match status" value="1"/>
</dbReference>
<gene>
    <name evidence="12" type="ORF">MNBD_ACTINO01-369</name>
</gene>
<name>A0A3B0T7N0_9ZZZZ</name>
<dbReference type="GO" id="GO:0005737">
    <property type="term" value="C:cytoplasm"/>
    <property type="evidence" value="ECO:0007669"/>
    <property type="project" value="UniProtKB-SubCell"/>
</dbReference>
<dbReference type="InterPro" id="IPR004383">
    <property type="entry name" value="rRNA_lsu_MTrfase_RlmN/Cfr"/>
</dbReference>
<keyword evidence="10" id="KW-0411">Iron-sulfur</keyword>
<reference evidence="12" key="1">
    <citation type="submission" date="2018-06" db="EMBL/GenBank/DDBJ databases">
        <authorList>
            <person name="Zhirakovskaya E."/>
        </authorList>
    </citation>
    <scope>NUCLEOTIDE SEQUENCE</scope>
</reference>
<evidence type="ECO:0000256" key="9">
    <source>
        <dbReference type="ARBA" id="ARBA00023004"/>
    </source>
</evidence>
<dbReference type="AlphaFoldDB" id="A0A3B0T7N0"/>
<dbReference type="EC" id="2.1.1.192" evidence="12"/>
<evidence type="ECO:0000256" key="3">
    <source>
        <dbReference type="ARBA" id="ARBA00022485"/>
    </source>
</evidence>
<keyword evidence="9" id="KW-0408">Iron</keyword>
<evidence type="ECO:0000256" key="7">
    <source>
        <dbReference type="ARBA" id="ARBA00022691"/>
    </source>
</evidence>
<organism evidence="12">
    <name type="scientific">hydrothermal vent metagenome</name>
    <dbReference type="NCBI Taxonomy" id="652676"/>
    <lineage>
        <taxon>unclassified sequences</taxon>
        <taxon>metagenomes</taxon>
        <taxon>ecological metagenomes</taxon>
    </lineage>
</organism>
<dbReference type="InterPro" id="IPR007197">
    <property type="entry name" value="rSAM"/>
</dbReference>
<evidence type="ECO:0000256" key="1">
    <source>
        <dbReference type="ARBA" id="ARBA00001966"/>
    </source>
</evidence>
<keyword evidence="6 12" id="KW-0808">Transferase</keyword>
<dbReference type="PIRSF" id="PIRSF006004">
    <property type="entry name" value="CHP00048"/>
    <property type="match status" value="1"/>
</dbReference>
<protein>
    <submittedName>
        <fullName evidence="12">23S rRNA (Adenine(2503)-C(2))-methyltransferase @ tRNA (Adenine(37)-C(2))-methyltransferase</fullName>
        <ecNumber evidence="12">2.1.1.192</ecNumber>
    </submittedName>
</protein>
<keyword evidence="5 12" id="KW-0489">Methyltransferase</keyword>
<dbReference type="GO" id="GO:0051539">
    <property type="term" value="F:4 iron, 4 sulfur cluster binding"/>
    <property type="evidence" value="ECO:0007669"/>
    <property type="project" value="UniProtKB-KW"/>
</dbReference>
<dbReference type="GO" id="GO:0030488">
    <property type="term" value="P:tRNA methylation"/>
    <property type="evidence" value="ECO:0007669"/>
    <property type="project" value="TreeGrafter"/>
</dbReference>
<evidence type="ECO:0000259" key="11">
    <source>
        <dbReference type="PROSITE" id="PS51918"/>
    </source>
</evidence>
<evidence type="ECO:0000256" key="6">
    <source>
        <dbReference type="ARBA" id="ARBA00022679"/>
    </source>
</evidence>
<evidence type="ECO:0000256" key="5">
    <source>
        <dbReference type="ARBA" id="ARBA00022603"/>
    </source>
</evidence>
<dbReference type="SUPFAM" id="SSF102114">
    <property type="entry name" value="Radical SAM enzymes"/>
    <property type="match status" value="1"/>
</dbReference>
<dbReference type="InterPro" id="IPR058240">
    <property type="entry name" value="rSAM_sf"/>
</dbReference>
<dbReference type="Pfam" id="PF04055">
    <property type="entry name" value="Radical_SAM"/>
    <property type="match status" value="1"/>
</dbReference>
<keyword evidence="3" id="KW-0004">4Fe-4S</keyword>
<dbReference type="GO" id="GO:0046872">
    <property type="term" value="F:metal ion binding"/>
    <property type="evidence" value="ECO:0007669"/>
    <property type="project" value="UniProtKB-KW"/>
</dbReference>
<dbReference type="EMBL" id="UOEI01000347">
    <property type="protein sequence ID" value="VAW02956.1"/>
    <property type="molecule type" value="Genomic_DNA"/>
</dbReference>
<feature type="non-terminal residue" evidence="12">
    <location>
        <position position="320"/>
    </location>
</feature>
<dbReference type="Gene3D" id="3.20.20.70">
    <property type="entry name" value="Aldolase class I"/>
    <property type="match status" value="1"/>
</dbReference>
<evidence type="ECO:0000256" key="2">
    <source>
        <dbReference type="ARBA" id="ARBA00004496"/>
    </source>
</evidence>
<dbReference type="GO" id="GO:0070475">
    <property type="term" value="P:rRNA base methylation"/>
    <property type="evidence" value="ECO:0007669"/>
    <property type="project" value="TreeGrafter"/>
</dbReference>
<accession>A0A3B0T7N0</accession>
<evidence type="ECO:0000256" key="4">
    <source>
        <dbReference type="ARBA" id="ARBA00022490"/>
    </source>
</evidence>
<evidence type="ECO:0000256" key="8">
    <source>
        <dbReference type="ARBA" id="ARBA00022723"/>
    </source>
</evidence>
<dbReference type="Gene3D" id="1.10.150.530">
    <property type="match status" value="1"/>
</dbReference>
<comment type="cofactor">
    <cofactor evidence="1">
        <name>[4Fe-4S] cluster</name>
        <dbReference type="ChEBI" id="CHEBI:49883"/>
    </cofactor>
</comment>
<evidence type="ECO:0000256" key="10">
    <source>
        <dbReference type="ARBA" id="ARBA00023014"/>
    </source>
</evidence>
<dbReference type="InterPro" id="IPR013785">
    <property type="entry name" value="Aldolase_TIM"/>
</dbReference>